<dbReference type="EMBL" id="JAHLPM010000012">
    <property type="protein sequence ID" value="MBU5439220.1"/>
    <property type="molecule type" value="Genomic_DNA"/>
</dbReference>
<protein>
    <submittedName>
        <fullName evidence="1">Uncharacterized protein</fullName>
    </submittedName>
</protein>
<accession>A0ABS6E8G1</accession>
<evidence type="ECO:0000313" key="1">
    <source>
        <dbReference type="EMBL" id="MBU5439220.1"/>
    </source>
</evidence>
<organism evidence="1 2">
    <name type="scientific">Tissierella simiarum</name>
    <dbReference type="NCBI Taxonomy" id="2841534"/>
    <lineage>
        <taxon>Bacteria</taxon>
        <taxon>Bacillati</taxon>
        <taxon>Bacillota</taxon>
        <taxon>Tissierellia</taxon>
        <taxon>Tissierellales</taxon>
        <taxon>Tissierellaceae</taxon>
        <taxon>Tissierella</taxon>
    </lineage>
</organism>
<sequence length="85" mass="9693">MSVNATINLAEKANNTRDIVRLSSLTGYTWGSRDFSVGNFIKERNLTGKYLKAADEITYLDQVIIILMLDLCQYSRHIFSNIFLS</sequence>
<dbReference type="Proteomes" id="UP000749471">
    <property type="component" value="Unassembled WGS sequence"/>
</dbReference>
<keyword evidence="2" id="KW-1185">Reference proteome</keyword>
<name>A0ABS6E8G1_9FIRM</name>
<proteinExistence type="predicted"/>
<gene>
    <name evidence="1" type="ORF">KQI42_14450</name>
</gene>
<comment type="caution">
    <text evidence="1">The sequence shown here is derived from an EMBL/GenBank/DDBJ whole genome shotgun (WGS) entry which is preliminary data.</text>
</comment>
<dbReference type="RefSeq" id="WP_216520918.1">
    <property type="nucleotide sequence ID" value="NZ_JAHLPM010000012.1"/>
</dbReference>
<reference evidence="1 2" key="1">
    <citation type="submission" date="2021-06" db="EMBL/GenBank/DDBJ databases">
        <authorList>
            <person name="Sun Q."/>
            <person name="Li D."/>
        </authorList>
    </citation>
    <scope>NUCLEOTIDE SEQUENCE [LARGE SCALE GENOMIC DNA]</scope>
    <source>
        <strain evidence="1 2">MSJ-40</strain>
    </source>
</reference>
<evidence type="ECO:0000313" key="2">
    <source>
        <dbReference type="Proteomes" id="UP000749471"/>
    </source>
</evidence>